<dbReference type="Proteomes" id="UP000789405">
    <property type="component" value="Unassembled WGS sequence"/>
</dbReference>
<protein>
    <submittedName>
        <fullName evidence="1">15598_t:CDS:1</fullName>
    </submittedName>
</protein>
<feature type="non-terminal residue" evidence="1">
    <location>
        <position position="82"/>
    </location>
</feature>
<comment type="caution">
    <text evidence="1">The sequence shown here is derived from an EMBL/GenBank/DDBJ whole genome shotgun (WGS) entry which is preliminary data.</text>
</comment>
<name>A0A9N9KI92_9GLOM</name>
<keyword evidence="2" id="KW-1185">Reference proteome</keyword>
<organism evidence="1 2">
    <name type="scientific">Dentiscutata erythropus</name>
    <dbReference type="NCBI Taxonomy" id="1348616"/>
    <lineage>
        <taxon>Eukaryota</taxon>
        <taxon>Fungi</taxon>
        <taxon>Fungi incertae sedis</taxon>
        <taxon>Mucoromycota</taxon>
        <taxon>Glomeromycotina</taxon>
        <taxon>Glomeromycetes</taxon>
        <taxon>Diversisporales</taxon>
        <taxon>Gigasporaceae</taxon>
        <taxon>Dentiscutata</taxon>
    </lineage>
</organism>
<proteinExistence type="predicted"/>
<accession>A0A9N9KI92</accession>
<gene>
    <name evidence="1" type="ORF">DERYTH_LOCUS28424</name>
</gene>
<evidence type="ECO:0000313" key="1">
    <source>
        <dbReference type="EMBL" id="CAG8828115.1"/>
    </source>
</evidence>
<evidence type="ECO:0000313" key="2">
    <source>
        <dbReference type="Proteomes" id="UP000789405"/>
    </source>
</evidence>
<reference evidence="1" key="1">
    <citation type="submission" date="2021-06" db="EMBL/GenBank/DDBJ databases">
        <authorList>
            <person name="Kallberg Y."/>
            <person name="Tangrot J."/>
            <person name="Rosling A."/>
        </authorList>
    </citation>
    <scope>NUCLEOTIDE SEQUENCE</scope>
    <source>
        <strain evidence="1">MA453B</strain>
    </source>
</reference>
<feature type="non-terminal residue" evidence="1">
    <location>
        <position position="1"/>
    </location>
</feature>
<sequence length="82" mass="9953">RQNRRLNIERRGKERMELAAQRRQERIAAAKQRDLHNIPQLDRGREVIDNRLDAQQINLDNNQNRWQGRLRVVNMFGNVIRR</sequence>
<dbReference type="EMBL" id="CAJVPY010070858">
    <property type="protein sequence ID" value="CAG8828115.1"/>
    <property type="molecule type" value="Genomic_DNA"/>
</dbReference>
<dbReference type="AlphaFoldDB" id="A0A9N9KI92"/>